<dbReference type="GO" id="GO:0009279">
    <property type="term" value="C:cell outer membrane"/>
    <property type="evidence" value="ECO:0007669"/>
    <property type="project" value="UniProtKB-SubCell"/>
</dbReference>
<sequence length="807" mass="87176">MKSLICMPRTPSSPPDRALASVLVLATALSGLCGTPEADAAAETSSTTKEETTREQKKEDTAPAHPEYVTVKSHTTADGTTGRTAGGGLMPQQRAPHAQSGLTRDYIARQSPTESPTAMIAALPGVIYSANDPLGTNDDQQGLSIRGLDQTEIGYLFEGVPAAPPLFLMPYTSATADTENISSVTLTQGAAEATAPLYNAVGGQLSVHMIKPRKTAGGLMDLSYGSYALNREFLRLDSGEIGHTGVTGFASFSYRNANQWRGAGDSPRYHVDSRLLREWGKGSSASLIFSFNRQRQYYLRAPTLTQWHASGTQFNYSSRYTEGDSSYYLLQENARAQTLLTAPLEFRLNRHFHLSLTPYFIYVAGYDGFGTTLDPQHSYQGNQPAGPLQASAGPQTGQITAVATDTFKQAHSGITASLRWDAGRNSLTGGAWYSYYDYSNPSRYAAVDANGGVSNMRGYYPILTASGEPLTSYNSHLVQQVNALFVQDRFHALSNRLTLSATFRAIMVTRTISNQLAGARYRNGASYFSPQPQLSASYDLTPQDQIFLNGTTGFRAPSGISSYNDRFNVVTGAQTRSATSDTRPEYSIGEEVGYRHTGLVNVSAALFNYNFTNRQISTTSNLNGALVTESLNGGGQTARGAQLEVGLKPWHHFSPYLSGQYIHATIDNNLKSGMDYLPTRGKKAIRTPDFSGTIGLSYDDTHLFGQFTLNYVGPTYSTFMNDERIPGFVTANLSMGYRLRQVGFARSPQIQLNLINLGQSGYLSGVNSVSANARTTQGVYGTTIAGRAPTYFVGGGFAGVVSVSTGF</sequence>
<dbReference type="InterPro" id="IPR036942">
    <property type="entry name" value="Beta-barrel_TonB_sf"/>
</dbReference>
<evidence type="ECO:0000259" key="15">
    <source>
        <dbReference type="Pfam" id="PF07715"/>
    </source>
</evidence>
<reference evidence="16 17" key="1">
    <citation type="submission" date="2014-06" db="EMBL/GenBank/DDBJ databases">
        <title>Functional and comparative genomic analyses of the Drosophila gut microbiota identify candidate symbiosis factors.</title>
        <authorList>
            <person name="Newell P.D."/>
            <person name="Chaston J.M."/>
            <person name="Douglas A.E."/>
        </authorList>
    </citation>
    <scope>NUCLEOTIDE SEQUENCE [LARGE SCALE GENOMIC DNA]</scope>
    <source>
        <strain evidence="16 17">DmCS_006</strain>
    </source>
</reference>
<accession>A0A094YRR9</accession>
<keyword evidence="7" id="KW-0408">Iron</keyword>
<dbReference type="InterPro" id="IPR012910">
    <property type="entry name" value="Plug_dom"/>
</dbReference>
<keyword evidence="9 12" id="KW-0798">TonB box</keyword>
<gene>
    <name evidence="16" type="ORF">AtDm6_1734</name>
</gene>
<evidence type="ECO:0000256" key="8">
    <source>
        <dbReference type="ARBA" id="ARBA00023065"/>
    </source>
</evidence>
<evidence type="ECO:0000256" key="7">
    <source>
        <dbReference type="ARBA" id="ARBA00023004"/>
    </source>
</evidence>
<dbReference type="GO" id="GO:0015344">
    <property type="term" value="F:siderophore uptake transmembrane transporter activity"/>
    <property type="evidence" value="ECO:0007669"/>
    <property type="project" value="TreeGrafter"/>
</dbReference>
<evidence type="ECO:0000313" key="17">
    <source>
        <dbReference type="Proteomes" id="UP000029448"/>
    </source>
</evidence>
<feature type="compositionally biased region" description="Low complexity" evidence="13">
    <location>
        <begin position="37"/>
        <end position="47"/>
    </location>
</feature>
<name>A0A094YRR9_9PROT</name>
<feature type="domain" description="TonB-dependent receptor-like beta-barrel" evidence="14">
    <location>
        <begin position="289"/>
        <end position="757"/>
    </location>
</feature>
<dbReference type="EMBL" id="JOKM01000062">
    <property type="protein sequence ID" value="KGB23299.1"/>
    <property type="molecule type" value="Genomic_DNA"/>
</dbReference>
<keyword evidence="10 12" id="KW-0472">Membrane</keyword>
<feature type="domain" description="TonB-dependent receptor plug" evidence="15">
    <location>
        <begin position="92"/>
        <end position="194"/>
    </location>
</feature>
<dbReference type="PANTHER" id="PTHR32552">
    <property type="entry name" value="FERRICHROME IRON RECEPTOR-RELATED"/>
    <property type="match status" value="1"/>
</dbReference>
<evidence type="ECO:0000256" key="10">
    <source>
        <dbReference type="ARBA" id="ARBA00023136"/>
    </source>
</evidence>
<keyword evidence="6" id="KW-0732">Signal</keyword>
<keyword evidence="2" id="KW-0813">Transport</keyword>
<dbReference type="InterPro" id="IPR000531">
    <property type="entry name" value="Beta-barrel_TonB"/>
</dbReference>
<feature type="compositionally biased region" description="Basic and acidic residues" evidence="13">
    <location>
        <begin position="48"/>
        <end position="62"/>
    </location>
</feature>
<keyword evidence="5" id="KW-0812">Transmembrane</keyword>
<keyword evidence="8" id="KW-0406">Ion transport</keyword>
<dbReference type="Gene3D" id="2.170.130.10">
    <property type="entry name" value="TonB-dependent receptor, plug domain"/>
    <property type="match status" value="1"/>
</dbReference>
<comment type="subcellular location">
    <subcellularLocation>
        <location evidence="1">Cell outer membrane</location>
        <topology evidence="1">Multi-pass membrane protein</topology>
    </subcellularLocation>
</comment>
<evidence type="ECO:0000313" key="16">
    <source>
        <dbReference type="EMBL" id="KGB23299.1"/>
    </source>
</evidence>
<evidence type="ECO:0000259" key="14">
    <source>
        <dbReference type="Pfam" id="PF00593"/>
    </source>
</evidence>
<evidence type="ECO:0000256" key="2">
    <source>
        <dbReference type="ARBA" id="ARBA00022448"/>
    </source>
</evidence>
<dbReference type="Pfam" id="PF00593">
    <property type="entry name" value="TonB_dep_Rec_b-barrel"/>
    <property type="match status" value="1"/>
</dbReference>
<comment type="similarity">
    <text evidence="12">Belongs to the TonB-dependent receptor family.</text>
</comment>
<keyword evidence="17" id="KW-1185">Reference proteome</keyword>
<feature type="region of interest" description="Disordered" evidence="13">
    <location>
        <begin position="36"/>
        <end position="100"/>
    </location>
</feature>
<evidence type="ECO:0000256" key="6">
    <source>
        <dbReference type="ARBA" id="ARBA00022729"/>
    </source>
</evidence>
<evidence type="ECO:0000256" key="4">
    <source>
        <dbReference type="ARBA" id="ARBA00022496"/>
    </source>
</evidence>
<dbReference type="STRING" id="104102.AtDm6_1734"/>
<keyword evidence="3" id="KW-1134">Transmembrane beta strand</keyword>
<evidence type="ECO:0000256" key="13">
    <source>
        <dbReference type="SAM" id="MobiDB-lite"/>
    </source>
</evidence>
<proteinExistence type="inferred from homology"/>
<evidence type="ECO:0000256" key="5">
    <source>
        <dbReference type="ARBA" id="ARBA00022692"/>
    </source>
</evidence>
<dbReference type="PANTHER" id="PTHR32552:SF89">
    <property type="entry name" value="CATECHOLATE SIDEROPHORE RECEPTOR FIU"/>
    <property type="match status" value="1"/>
</dbReference>
<protein>
    <submittedName>
        <fullName evidence="16">TonB-dependent receptor</fullName>
    </submittedName>
</protein>
<organism evidence="16 17">
    <name type="scientific">Acetobacter tropicalis</name>
    <dbReference type="NCBI Taxonomy" id="104102"/>
    <lineage>
        <taxon>Bacteria</taxon>
        <taxon>Pseudomonadati</taxon>
        <taxon>Pseudomonadota</taxon>
        <taxon>Alphaproteobacteria</taxon>
        <taxon>Acetobacterales</taxon>
        <taxon>Acetobacteraceae</taxon>
        <taxon>Acetobacter</taxon>
    </lineage>
</organism>
<dbReference type="InterPro" id="IPR037066">
    <property type="entry name" value="Plug_dom_sf"/>
</dbReference>
<dbReference type="PATRIC" id="fig|104102.7.peg.1713"/>
<dbReference type="Gene3D" id="2.40.170.20">
    <property type="entry name" value="TonB-dependent receptor, beta-barrel domain"/>
    <property type="match status" value="1"/>
</dbReference>
<dbReference type="SUPFAM" id="SSF56935">
    <property type="entry name" value="Porins"/>
    <property type="match status" value="1"/>
</dbReference>
<dbReference type="AlphaFoldDB" id="A0A094YRR9"/>
<dbReference type="InterPro" id="IPR039426">
    <property type="entry name" value="TonB-dep_rcpt-like"/>
</dbReference>
<dbReference type="Proteomes" id="UP000029448">
    <property type="component" value="Unassembled WGS sequence"/>
</dbReference>
<evidence type="ECO:0000256" key="11">
    <source>
        <dbReference type="ARBA" id="ARBA00023237"/>
    </source>
</evidence>
<keyword evidence="11" id="KW-0998">Cell outer membrane</keyword>
<evidence type="ECO:0000256" key="1">
    <source>
        <dbReference type="ARBA" id="ARBA00004571"/>
    </source>
</evidence>
<keyword evidence="4" id="KW-0410">Iron transport</keyword>
<evidence type="ECO:0000256" key="3">
    <source>
        <dbReference type="ARBA" id="ARBA00022452"/>
    </source>
</evidence>
<evidence type="ECO:0000256" key="12">
    <source>
        <dbReference type="RuleBase" id="RU003357"/>
    </source>
</evidence>
<dbReference type="Pfam" id="PF07715">
    <property type="entry name" value="Plug"/>
    <property type="match status" value="1"/>
</dbReference>
<keyword evidence="16" id="KW-0675">Receptor</keyword>
<evidence type="ECO:0000256" key="9">
    <source>
        <dbReference type="ARBA" id="ARBA00023077"/>
    </source>
</evidence>
<comment type="caution">
    <text evidence="16">The sequence shown here is derived from an EMBL/GenBank/DDBJ whole genome shotgun (WGS) entry which is preliminary data.</text>
</comment>